<protein>
    <submittedName>
        <fullName evidence="2">DUF1493 family protein</fullName>
    </submittedName>
</protein>
<keyword evidence="1" id="KW-0812">Transmembrane</keyword>
<gene>
    <name evidence="2" type="ORF">MUN82_08140</name>
</gene>
<organism evidence="2 3">
    <name type="scientific">Hymenobacter aerilatus</name>
    <dbReference type="NCBI Taxonomy" id="2932251"/>
    <lineage>
        <taxon>Bacteria</taxon>
        <taxon>Pseudomonadati</taxon>
        <taxon>Bacteroidota</taxon>
        <taxon>Cytophagia</taxon>
        <taxon>Cytophagales</taxon>
        <taxon>Hymenobacteraceae</taxon>
        <taxon>Hymenobacter</taxon>
    </lineage>
</organism>
<evidence type="ECO:0000313" key="2">
    <source>
        <dbReference type="EMBL" id="UOR07056.1"/>
    </source>
</evidence>
<dbReference type="RefSeq" id="WP_245096517.1">
    <property type="nucleotide sequence ID" value="NZ_CP095053.1"/>
</dbReference>
<dbReference type="EMBL" id="CP095053">
    <property type="protein sequence ID" value="UOR07056.1"/>
    <property type="molecule type" value="Genomic_DNA"/>
</dbReference>
<dbReference type="AlphaFoldDB" id="A0A8T9T4P2"/>
<reference evidence="2 3" key="1">
    <citation type="submission" date="2022-04" db="EMBL/GenBank/DDBJ databases">
        <title>Hymenobacter sp. isolated from the air.</title>
        <authorList>
            <person name="Won M."/>
            <person name="Lee C.-M."/>
            <person name="Woen H.-Y."/>
            <person name="Kwon S.-W."/>
        </authorList>
    </citation>
    <scope>NUCLEOTIDE SEQUENCE [LARGE SCALE GENOMIC DNA]</scope>
    <source>
        <strain evidence="3">5413 J-13</strain>
    </source>
</reference>
<keyword evidence="1" id="KW-1133">Transmembrane helix</keyword>
<sequence>MTRPEIPIRFADLRRLVREVPPYLSDFVGVKNEAWTLRTAVEDDWGVAGLDTEQLLLAFGKKYRVDLAKFDFTGYITPDDLPPWQACLSSVLLPSLLFLWLIKTAVAGLCWLFNRSWTSAIWRFSLTGIFTKPRPYTEVLTTGDFVASAAAGQFVKRERVRFVLISQ</sequence>
<dbReference type="InterPro" id="IPR010862">
    <property type="entry name" value="DUF1493"/>
</dbReference>
<proteinExistence type="predicted"/>
<accession>A0A8T9T4P2</accession>
<evidence type="ECO:0000313" key="3">
    <source>
        <dbReference type="Proteomes" id="UP000829925"/>
    </source>
</evidence>
<dbReference type="Proteomes" id="UP000829925">
    <property type="component" value="Chromosome"/>
</dbReference>
<dbReference type="Pfam" id="PF07377">
    <property type="entry name" value="DUF1493"/>
    <property type="match status" value="1"/>
</dbReference>
<feature type="transmembrane region" description="Helical" evidence="1">
    <location>
        <begin position="91"/>
        <end position="113"/>
    </location>
</feature>
<keyword evidence="3" id="KW-1185">Reference proteome</keyword>
<dbReference type="KEGG" id="haei:MUN82_08140"/>
<keyword evidence="1" id="KW-0472">Membrane</keyword>
<name>A0A8T9T4P2_9BACT</name>
<evidence type="ECO:0000256" key="1">
    <source>
        <dbReference type="SAM" id="Phobius"/>
    </source>
</evidence>